<proteinExistence type="inferred from homology"/>
<dbReference type="EMBL" id="AKHW03000444">
    <property type="protein sequence ID" value="KYO47309.1"/>
    <property type="molecule type" value="Genomic_DNA"/>
</dbReference>
<evidence type="ECO:0000256" key="2">
    <source>
        <dbReference type="ARBA" id="ARBA00004613"/>
    </source>
</evidence>
<keyword evidence="7" id="KW-0472">Membrane</keyword>
<dbReference type="Pfam" id="PF01823">
    <property type="entry name" value="MACPF"/>
    <property type="match status" value="1"/>
</dbReference>
<dbReference type="GO" id="GO:0001913">
    <property type="term" value="P:T cell mediated cytotoxicity"/>
    <property type="evidence" value="ECO:0007669"/>
    <property type="project" value="TreeGrafter"/>
</dbReference>
<evidence type="ECO:0000256" key="8">
    <source>
        <dbReference type="ARBA" id="ARBA00023157"/>
    </source>
</evidence>
<keyword evidence="8" id="KW-1015">Disulfide bond</keyword>
<feature type="signal peptide" evidence="9">
    <location>
        <begin position="1"/>
        <end position="21"/>
    </location>
</feature>
<evidence type="ECO:0000256" key="3">
    <source>
        <dbReference type="ARBA" id="ARBA00009214"/>
    </source>
</evidence>
<dbReference type="GO" id="GO:0016020">
    <property type="term" value="C:membrane"/>
    <property type="evidence" value="ECO:0007669"/>
    <property type="project" value="UniProtKB-SubCell"/>
</dbReference>
<dbReference type="GO" id="GO:0005576">
    <property type="term" value="C:extracellular region"/>
    <property type="evidence" value="ECO:0007669"/>
    <property type="project" value="UniProtKB-SubCell"/>
</dbReference>
<evidence type="ECO:0000313" key="12">
    <source>
        <dbReference type="EMBL" id="KYO47309.1"/>
    </source>
</evidence>
<dbReference type="Gene3D" id="2.60.40.150">
    <property type="entry name" value="C2 domain"/>
    <property type="match status" value="1"/>
</dbReference>
<dbReference type="GO" id="GO:0022829">
    <property type="term" value="F:wide pore channel activity"/>
    <property type="evidence" value="ECO:0007669"/>
    <property type="project" value="TreeGrafter"/>
</dbReference>
<keyword evidence="13" id="KW-1185">Reference proteome</keyword>
<comment type="subcellular location">
    <subcellularLocation>
        <location evidence="1">Membrane</location>
    </subcellularLocation>
    <subcellularLocation>
        <location evidence="2">Secreted</location>
    </subcellularLocation>
</comment>
<reference evidence="12 13" key="1">
    <citation type="journal article" date="2012" name="Genome Biol.">
        <title>Sequencing three crocodilian genomes to illuminate the evolution of archosaurs and amniotes.</title>
        <authorList>
            <person name="St John J.A."/>
            <person name="Braun E.L."/>
            <person name="Isberg S.R."/>
            <person name="Miles L.G."/>
            <person name="Chong A.Y."/>
            <person name="Gongora J."/>
            <person name="Dalzell P."/>
            <person name="Moran C."/>
            <person name="Bed'hom B."/>
            <person name="Abzhanov A."/>
            <person name="Burgess S.C."/>
            <person name="Cooksey A.M."/>
            <person name="Castoe T.A."/>
            <person name="Crawford N.G."/>
            <person name="Densmore L.D."/>
            <person name="Drew J.C."/>
            <person name="Edwards S.V."/>
            <person name="Faircloth B.C."/>
            <person name="Fujita M.K."/>
            <person name="Greenwold M.J."/>
            <person name="Hoffmann F.G."/>
            <person name="Howard J.M."/>
            <person name="Iguchi T."/>
            <person name="Janes D.E."/>
            <person name="Khan S.Y."/>
            <person name="Kohno S."/>
            <person name="de Koning A.J."/>
            <person name="Lance S.L."/>
            <person name="McCarthy F.M."/>
            <person name="McCormack J.E."/>
            <person name="Merchant M.E."/>
            <person name="Peterson D.G."/>
            <person name="Pollock D.D."/>
            <person name="Pourmand N."/>
            <person name="Raney B.J."/>
            <person name="Roessler K.A."/>
            <person name="Sanford J.R."/>
            <person name="Sawyer R.H."/>
            <person name="Schmidt C.J."/>
            <person name="Triplett E.W."/>
            <person name="Tuberville T.D."/>
            <person name="Venegas-Anaya M."/>
            <person name="Howard J.T."/>
            <person name="Jarvis E.D."/>
            <person name="Guillette L.J.Jr."/>
            <person name="Glenn T.C."/>
            <person name="Green R.E."/>
            <person name="Ray D.A."/>
        </authorList>
    </citation>
    <scope>NUCLEOTIDE SEQUENCE [LARGE SCALE GENOMIC DNA]</scope>
    <source>
        <strain evidence="12">KSC_2009_1</strain>
    </source>
</reference>
<dbReference type="PROSITE" id="PS50004">
    <property type="entry name" value="C2"/>
    <property type="match status" value="1"/>
</dbReference>
<dbReference type="InterPro" id="IPR020864">
    <property type="entry name" value="MACPF"/>
</dbReference>
<evidence type="ECO:0000313" key="13">
    <source>
        <dbReference type="Proteomes" id="UP000050525"/>
    </source>
</evidence>
<dbReference type="PROSITE" id="PS00279">
    <property type="entry name" value="MACPF_1"/>
    <property type="match status" value="1"/>
</dbReference>
<keyword evidence="6" id="KW-0204">Cytolysis</keyword>
<dbReference type="KEGG" id="amj:102568768"/>
<dbReference type="OrthoDB" id="1366754at2759"/>
<dbReference type="PANTHER" id="PTHR46096:SF3">
    <property type="entry name" value="PERFORIN-1"/>
    <property type="match status" value="1"/>
</dbReference>
<dbReference type="PhylomeDB" id="A0A151PEB1"/>
<dbReference type="GO" id="GO:0051607">
    <property type="term" value="P:defense response to virus"/>
    <property type="evidence" value="ECO:0007669"/>
    <property type="project" value="TreeGrafter"/>
</dbReference>
<feature type="chain" id="PRO_5007586953" description="Perforin-1" evidence="9">
    <location>
        <begin position="22"/>
        <end position="541"/>
    </location>
</feature>
<protein>
    <recommendedName>
        <fullName evidence="14">Perforin-1</fullName>
    </recommendedName>
</protein>
<evidence type="ECO:0008006" key="14">
    <source>
        <dbReference type="Google" id="ProtNLM"/>
    </source>
</evidence>
<evidence type="ECO:0000256" key="6">
    <source>
        <dbReference type="ARBA" id="ARBA00022852"/>
    </source>
</evidence>
<dbReference type="SMART" id="SM00457">
    <property type="entry name" value="MACPF"/>
    <property type="match status" value="1"/>
</dbReference>
<keyword evidence="4" id="KW-0964">Secreted</keyword>
<comment type="caution">
    <text evidence="12">The sequence shown here is derived from an EMBL/GenBank/DDBJ whole genome shotgun (WGS) entry which is preliminary data.</text>
</comment>
<dbReference type="eggNOG" id="ENOG502RQWS">
    <property type="taxonomic scope" value="Eukaryota"/>
</dbReference>
<evidence type="ECO:0000256" key="9">
    <source>
        <dbReference type="SAM" id="SignalP"/>
    </source>
</evidence>
<evidence type="ECO:0000259" key="11">
    <source>
        <dbReference type="PROSITE" id="PS51412"/>
    </source>
</evidence>
<name>A0A151PEB1_ALLMI</name>
<evidence type="ECO:0000256" key="7">
    <source>
        <dbReference type="ARBA" id="ARBA00023136"/>
    </source>
</evidence>
<gene>
    <name evidence="12" type="ORF">Y1Q_0005378</name>
</gene>
<evidence type="ECO:0000259" key="10">
    <source>
        <dbReference type="PROSITE" id="PS50004"/>
    </source>
</evidence>
<evidence type="ECO:0000256" key="4">
    <source>
        <dbReference type="ARBA" id="ARBA00022525"/>
    </source>
</evidence>
<dbReference type="AlphaFoldDB" id="A0A151PEB1"/>
<dbReference type="InterPro" id="IPR020863">
    <property type="entry name" value="MACPF_CS"/>
</dbReference>
<dbReference type="InterPro" id="IPR000008">
    <property type="entry name" value="C2_dom"/>
</dbReference>
<dbReference type="STRING" id="8496.A0A151PEB1"/>
<dbReference type="GO" id="GO:0031640">
    <property type="term" value="P:killing of cells of another organism"/>
    <property type="evidence" value="ECO:0007669"/>
    <property type="project" value="UniProtKB-KW"/>
</dbReference>
<comment type="similarity">
    <text evidence="3">Belongs to the complement C6/C7/C8/C9 family.</text>
</comment>
<feature type="domain" description="MACPF" evidence="11">
    <location>
        <begin position="27"/>
        <end position="371"/>
    </location>
</feature>
<dbReference type="InterPro" id="IPR035892">
    <property type="entry name" value="C2_domain_sf"/>
</dbReference>
<dbReference type="SMART" id="SM00239">
    <property type="entry name" value="C2"/>
    <property type="match status" value="1"/>
</dbReference>
<evidence type="ECO:0000256" key="5">
    <source>
        <dbReference type="ARBA" id="ARBA00022729"/>
    </source>
</evidence>
<dbReference type="GO" id="GO:0001771">
    <property type="term" value="P:immunological synapse formation"/>
    <property type="evidence" value="ECO:0007669"/>
    <property type="project" value="TreeGrafter"/>
</dbReference>
<keyword evidence="5 9" id="KW-0732">Signal</keyword>
<evidence type="ECO:0000256" key="1">
    <source>
        <dbReference type="ARBA" id="ARBA00004370"/>
    </source>
</evidence>
<accession>A0A151PEB1</accession>
<feature type="domain" description="C2" evidence="10">
    <location>
        <begin position="393"/>
        <end position="511"/>
    </location>
</feature>
<sequence length="541" mass="58789">MPYLPAFVSLLLLALLPGVAPQCHVAVAGECLKHTAPVPGYSLVGQGFDITTLKPTGASLVDINWWTYPNGSCTLCHNPALEGQLQQLPLAVVDWQAQDPCLETNESAVKLSPLEVAQWASTAVQNDWTVGLEVDVQAAPDTQVVLAGSRSRMAEISSEKARQDKYAFIGREVSCQYYQFRLAQNPPLSLDFSQALSDLPDNYGLSSREDYLRFLGIYGTHYLALVHVGGHHQEIKAVPVCRVALDGLTVDQVRDCLDVEVEAGLGGGQAKVDSIYAVCEKTKAALAKSFHQVYTESHVEATGGHHHVDFLLQGGRGSGAYARWVEGLKANPGLISYTLMPIHALARKGDPRRASLQRAVSQYVLDGALWRNCTHPCPLGTQRSPWDPCTCLCSEEVGWDASCCSRERSLGQLMVTVVNASRLYGDLGTQSDAYVKVFYGGQELRADTVWNNDSPAWGVGLDFGVGRVDGEDGLRLEVWDEDNGHDDDLLGACGEMPVAGAPQSRTCYLAYGQLHFLYRLQCGPGLGGPRCQDYAPRPPEI</sequence>
<dbReference type="Proteomes" id="UP000050525">
    <property type="component" value="Unassembled WGS sequence"/>
</dbReference>
<dbReference type="Pfam" id="PF00168">
    <property type="entry name" value="C2"/>
    <property type="match status" value="1"/>
</dbReference>
<dbReference type="InterPro" id="IPR052784">
    <property type="entry name" value="Perforin-1_pore-forming"/>
</dbReference>
<dbReference type="PROSITE" id="PS51412">
    <property type="entry name" value="MACPF_2"/>
    <property type="match status" value="1"/>
</dbReference>
<dbReference type="SUPFAM" id="SSF49562">
    <property type="entry name" value="C2 domain (Calcium/lipid-binding domain, CaLB)"/>
    <property type="match status" value="1"/>
</dbReference>
<organism evidence="12 13">
    <name type="scientific">Alligator mississippiensis</name>
    <name type="common">American alligator</name>
    <dbReference type="NCBI Taxonomy" id="8496"/>
    <lineage>
        <taxon>Eukaryota</taxon>
        <taxon>Metazoa</taxon>
        <taxon>Chordata</taxon>
        <taxon>Craniata</taxon>
        <taxon>Vertebrata</taxon>
        <taxon>Euteleostomi</taxon>
        <taxon>Archelosauria</taxon>
        <taxon>Archosauria</taxon>
        <taxon>Crocodylia</taxon>
        <taxon>Alligatoridae</taxon>
        <taxon>Alligatorinae</taxon>
        <taxon>Alligator</taxon>
    </lineage>
</organism>
<dbReference type="PANTHER" id="PTHR46096">
    <property type="entry name" value="PERFORIN-1"/>
    <property type="match status" value="1"/>
</dbReference>